<proteinExistence type="predicted"/>
<dbReference type="EMBL" id="KP136319">
    <property type="protein sequence ID" value="AJF97583.1"/>
    <property type="molecule type" value="Genomic_DNA"/>
</dbReference>
<evidence type="ECO:0000313" key="2">
    <source>
        <dbReference type="Proteomes" id="UP000202511"/>
    </source>
</evidence>
<protein>
    <recommendedName>
        <fullName evidence="3">Ankyrin repeat protein</fullName>
    </recommendedName>
</protein>
<dbReference type="PANTHER" id="PTHR46586:SF3">
    <property type="entry name" value="ANKYRIN REPEAT-CONTAINING PROTEIN"/>
    <property type="match status" value="1"/>
</dbReference>
<accession>A0A0B5IXR1</accession>
<dbReference type="InterPro" id="IPR052050">
    <property type="entry name" value="SecEffector_AnkRepeat"/>
</dbReference>
<dbReference type="RefSeq" id="YP_009119818.1">
    <property type="nucleotide sequence ID" value="NC_026440.1"/>
</dbReference>
<dbReference type="GeneID" id="23462500"/>
<dbReference type="Proteomes" id="UP000202511">
    <property type="component" value="Segment"/>
</dbReference>
<organism evidence="1 2">
    <name type="scientific">Pandoravirus inopinatum</name>
    <dbReference type="NCBI Taxonomy" id="1605721"/>
    <lineage>
        <taxon>Viruses</taxon>
        <taxon>Pandoravirus</taxon>
    </lineage>
</organism>
<dbReference type="KEGG" id="vg:23462500"/>
<dbReference type="PANTHER" id="PTHR46586">
    <property type="entry name" value="ANKYRIN REPEAT-CONTAINING PROTEIN"/>
    <property type="match status" value="1"/>
</dbReference>
<name>A0A0B5IXR1_9VIRU</name>
<sequence length="770" mass="83137">MCRLSKPTFCWPGFVSKRKKRLILSLALYLASKMAPGGVGRCIVPRRSIGRSTWHKCKRPQGKKSKPTGHFVGGGCARAVNEGRKKRRAVSHVHCWTQATTPRQTRRMASTLSLLDLPAEIVCAIIRLLDHPRDVAACICASPALAYLSPVDAAASHYCGRSEAALAAGLPLGVTRALFARWAMTPQYRHVPAAARGGRTDVVRWVCSCIAKEDVFSAWTTVQAPSPVVGAVYVPGPDVPTARPDESTDSIQAEHMNATRYPVLGAAPATNRYTQLSSAGIGNLAVHRYRLASPTSTLGRDQVGPAGGTRDHTGRILPAVHHPHQPPYNGRRAAQAAIAPVRRSMPLSAQQRQQAPPDSAAGPLLLMGNAEAVPYLSQAVCEAARLGHTDMLRYLTTACPLAQMPCSLDVRVVTEAARQGTLATVVYAHDRWPYWQPLGRNGTTPCCCPTAIGDAAVAGNRHNVLQWMRTVGCQAFPCTTEELTRAITEGNDRLVDAITSVIAAETHPLDPCDLGDAVETVWVDTATLMTAAHQGHTRALAIAHARGFAPFTLEMLCTAAGAGHLDILRWAAGECVPCVEPCFAPSPGLRWDDPAIVWSAARRVELDATMLDWLGARPETRCHFDAVMARTLLAHNRPAAVLWMHDAGLVSLSSWQSLEAAIQGGVNCLDALIDRGAACSPQAMAAALMYPHSANPIVLLCQRYGYDDLYSATRLHVEAVDNEAIRWVRNNVPDLCVDHIIEAGKAHALAMQCRPPSRRRISRRSTDTAE</sequence>
<evidence type="ECO:0008006" key="3">
    <source>
        <dbReference type="Google" id="ProtNLM"/>
    </source>
</evidence>
<reference evidence="1 2" key="1">
    <citation type="journal article" date="2015" name="Parasitol. Res.">
        <title>Viruses in close associations with free-living amoebae.</title>
        <authorList>
            <person name="Scheid P."/>
        </authorList>
    </citation>
    <scope>NUCLEOTIDE SEQUENCE [LARGE SCALE GENOMIC DNA]</scope>
    <source>
        <strain evidence="1">KlaHel</strain>
    </source>
</reference>
<evidence type="ECO:0000313" key="1">
    <source>
        <dbReference type="EMBL" id="AJF97583.1"/>
    </source>
</evidence>